<reference evidence="2 3" key="1">
    <citation type="submission" date="2017-11" db="EMBL/GenBank/DDBJ databases">
        <title>Comparative genomic analysis of Holospora spp., intranuclear symbionts of paramecia.</title>
        <authorList>
            <person name="Garushyants S.K."/>
            <person name="Beliavskaya A."/>
            <person name="Malko D.B."/>
            <person name="Logacheva M.D."/>
            <person name="Rautian M.S."/>
            <person name="Gelfand M.S."/>
        </authorList>
    </citation>
    <scope>NUCLEOTIDE SEQUENCE [LARGE SCALE GENOMIC DNA]</scope>
    <source>
        <strain evidence="3">02AZ16</strain>
    </source>
</reference>
<evidence type="ECO:0000313" key="2">
    <source>
        <dbReference type="EMBL" id="PPE03398.1"/>
    </source>
</evidence>
<dbReference type="SUPFAM" id="SSF52540">
    <property type="entry name" value="P-loop containing nucleoside triphosphate hydrolases"/>
    <property type="match status" value="1"/>
</dbReference>
<name>A0A2S5R7V2_9PROT</name>
<dbReference type="GO" id="GO:0005524">
    <property type="term" value="F:ATP binding"/>
    <property type="evidence" value="ECO:0007669"/>
    <property type="project" value="InterPro"/>
</dbReference>
<proteinExistence type="predicted"/>
<dbReference type="EMBL" id="PHHC01000105">
    <property type="protein sequence ID" value="PPE03398.1"/>
    <property type="molecule type" value="Genomic_DNA"/>
</dbReference>
<dbReference type="Proteomes" id="UP000239425">
    <property type="component" value="Unassembled WGS sequence"/>
</dbReference>
<dbReference type="Gene3D" id="3.40.50.300">
    <property type="entry name" value="P-loop containing nucleotide triphosphate hydrolases"/>
    <property type="match status" value="1"/>
</dbReference>
<organism evidence="2 3">
    <name type="scientific">Holospora curviuscula</name>
    <dbReference type="NCBI Taxonomy" id="1082868"/>
    <lineage>
        <taxon>Bacteria</taxon>
        <taxon>Pseudomonadati</taxon>
        <taxon>Pseudomonadota</taxon>
        <taxon>Alphaproteobacteria</taxon>
        <taxon>Holosporales</taxon>
        <taxon>Holosporaceae</taxon>
        <taxon>Holospora</taxon>
    </lineage>
</organism>
<sequence>MSNPVFIGRKAELERLKALYKKKASSLVVVKGRRRIGKSRLIGEFSKISGSQTFWSFAGLAPKDGISAQQQRDNFARQLALMLKIPPMTFLNWSDAFEHLSLHIKPGDIILLDEISWMGSKDPSFIPKLKAWWDKQTMHVLLVFCGSVSTWIEENILKSTAFFGRINLTISLEPLSIPESAEFLRTLGMQLSHYDTYKLLSIVGGVPWYLEQFSPGMTADDNIKQLAFEKNGLLVTEFDRIFHDLFNGKGATYKKILDSLKDGARTLSEIRQSIEFAHSGTLSQLMDHLIVAGFVIKQSLWSFKTAEPLKQSLYRISDPYMRFYLKVIEPNLGAIADGGFDQAPLSTMFGFETHMGLRLEALLLQNRPLLLQKLGISPVDIVRSGPYRQTKTTTQQGCQIDYLVQTKTNSLFICEFKFKRREISSDIITEMQEKLSRLKTPKGCAKVAVLFHLSGVASSIATNPYFYRIVDIVDFLETEK</sequence>
<dbReference type="PANTHER" id="PTHR34704">
    <property type="entry name" value="ATPASE"/>
    <property type="match status" value="1"/>
</dbReference>
<evidence type="ECO:0000259" key="1">
    <source>
        <dbReference type="Pfam" id="PF01637"/>
    </source>
</evidence>
<keyword evidence="3" id="KW-1185">Reference proteome</keyword>
<feature type="domain" description="ATPase" evidence="1">
    <location>
        <begin position="6"/>
        <end position="213"/>
    </location>
</feature>
<evidence type="ECO:0000313" key="3">
    <source>
        <dbReference type="Proteomes" id="UP000239425"/>
    </source>
</evidence>
<dbReference type="InterPro" id="IPR027417">
    <property type="entry name" value="P-loop_NTPase"/>
</dbReference>
<dbReference type="PANTHER" id="PTHR34704:SF1">
    <property type="entry name" value="ATPASE"/>
    <property type="match status" value="1"/>
</dbReference>
<protein>
    <submittedName>
        <fullName evidence="2">Archaeal ATPase</fullName>
    </submittedName>
</protein>
<dbReference type="OrthoDB" id="9801758at2"/>
<dbReference type="Pfam" id="PF01637">
    <property type="entry name" value="ATPase_2"/>
    <property type="match status" value="1"/>
</dbReference>
<dbReference type="InterPro" id="IPR011579">
    <property type="entry name" value="ATPase_dom"/>
</dbReference>
<comment type="caution">
    <text evidence="2">The sequence shown here is derived from an EMBL/GenBank/DDBJ whole genome shotgun (WGS) entry which is preliminary data.</text>
</comment>
<accession>A0A2S5R7V2</accession>
<dbReference type="AlphaFoldDB" id="A0A2S5R7V2"/>
<gene>
    <name evidence="2" type="ORF">HCUR_01137</name>
</gene>
<dbReference type="RefSeq" id="WP_104207100.1">
    <property type="nucleotide sequence ID" value="NZ_PHHC01000105.1"/>
</dbReference>